<dbReference type="Proteomes" id="UP000245252">
    <property type="component" value="Unassembled WGS sequence"/>
</dbReference>
<sequence length="74" mass="8291">MDLVAYQVSGPSLLPTRLATKSRATVAAGFPCLRQGEREFDPRILLSIHEFTRNITAIFDQLLEKRLVFIAAES</sequence>
<dbReference type="EMBL" id="QFBC01000009">
    <property type="protein sequence ID" value="PWE54607.1"/>
    <property type="molecule type" value="Genomic_DNA"/>
</dbReference>
<reference evidence="1 2" key="1">
    <citation type="submission" date="2018-05" db="EMBL/GenBank/DDBJ databases">
        <title>The draft genome of strain NS-104.</title>
        <authorList>
            <person name="Hang P."/>
            <person name="Jiang J."/>
        </authorList>
    </citation>
    <scope>NUCLEOTIDE SEQUENCE [LARGE SCALE GENOMIC DNA]</scope>
    <source>
        <strain evidence="1 2">NS-104</strain>
    </source>
</reference>
<gene>
    <name evidence="1" type="ORF">DEM27_18990</name>
</gene>
<evidence type="ECO:0000313" key="2">
    <source>
        <dbReference type="Proteomes" id="UP000245252"/>
    </source>
</evidence>
<name>A0A2U2DMS3_9HYPH</name>
<dbReference type="AlphaFoldDB" id="A0A2U2DMS3"/>
<comment type="caution">
    <text evidence="1">The sequence shown here is derived from an EMBL/GenBank/DDBJ whole genome shotgun (WGS) entry which is preliminary data.</text>
</comment>
<evidence type="ECO:0000313" key="1">
    <source>
        <dbReference type="EMBL" id="PWE54607.1"/>
    </source>
</evidence>
<organism evidence="1 2">
    <name type="scientific">Metarhizobium album</name>
    <dbReference type="NCBI Taxonomy" id="2182425"/>
    <lineage>
        <taxon>Bacteria</taxon>
        <taxon>Pseudomonadati</taxon>
        <taxon>Pseudomonadota</taxon>
        <taxon>Alphaproteobacteria</taxon>
        <taxon>Hyphomicrobiales</taxon>
        <taxon>Rhizobiaceae</taxon>
        <taxon>Metarhizobium</taxon>
    </lineage>
</organism>
<keyword evidence="2" id="KW-1185">Reference proteome</keyword>
<accession>A0A2U2DMS3</accession>
<proteinExistence type="predicted"/>
<protein>
    <submittedName>
        <fullName evidence="1">Uncharacterized protein</fullName>
    </submittedName>
</protein>